<evidence type="ECO:0000313" key="2">
    <source>
        <dbReference type="Proteomes" id="UP000807115"/>
    </source>
</evidence>
<protein>
    <submittedName>
        <fullName evidence="1">Uncharacterized protein</fullName>
    </submittedName>
</protein>
<dbReference type="EMBL" id="CM027682">
    <property type="protein sequence ID" value="KAG0541094.1"/>
    <property type="molecule type" value="Genomic_DNA"/>
</dbReference>
<proteinExistence type="predicted"/>
<accession>A0A921RIU1</accession>
<gene>
    <name evidence="1" type="ORF">BDA96_03G466400</name>
</gene>
<dbReference type="AlphaFoldDB" id="A0A921RIU1"/>
<comment type="caution">
    <text evidence="1">The sequence shown here is derived from an EMBL/GenBank/DDBJ whole genome shotgun (WGS) entry which is preliminary data.</text>
</comment>
<name>A0A921RIU1_SORBI</name>
<dbReference type="Proteomes" id="UP000807115">
    <property type="component" value="Chromosome 3"/>
</dbReference>
<organism evidence="1 2">
    <name type="scientific">Sorghum bicolor</name>
    <name type="common">Sorghum</name>
    <name type="synonym">Sorghum vulgare</name>
    <dbReference type="NCBI Taxonomy" id="4558"/>
    <lineage>
        <taxon>Eukaryota</taxon>
        <taxon>Viridiplantae</taxon>
        <taxon>Streptophyta</taxon>
        <taxon>Embryophyta</taxon>
        <taxon>Tracheophyta</taxon>
        <taxon>Spermatophyta</taxon>
        <taxon>Magnoliopsida</taxon>
        <taxon>Liliopsida</taxon>
        <taxon>Poales</taxon>
        <taxon>Poaceae</taxon>
        <taxon>PACMAD clade</taxon>
        <taxon>Panicoideae</taxon>
        <taxon>Andropogonodae</taxon>
        <taxon>Andropogoneae</taxon>
        <taxon>Sorghinae</taxon>
        <taxon>Sorghum</taxon>
    </lineage>
</organism>
<reference evidence="1" key="1">
    <citation type="journal article" date="2019" name="BMC Genomics">
        <title>A new reference genome for Sorghum bicolor reveals high levels of sequence similarity between sweet and grain genotypes: implications for the genetics of sugar metabolism.</title>
        <authorList>
            <person name="Cooper E.A."/>
            <person name="Brenton Z.W."/>
            <person name="Flinn B.S."/>
            <person name="Jenkins J."/>
            <person name="Shu S."/>
            <person name="Flowers D."/>
            <person name="Luo F."/>
            <person name="Wang Y."/>
            <person name="Xia P."/>
            <person name="Barry K."/>
            <person name="Daum C."/>
            <person name="Lipzen A."/>
            <person name="Yoshinaga Y."/>
            <person name="Schmutz J."/>
            <person name="Saski C."/>
            <person name="Vermerris W."/>
            <person name="Kresovich S."/>
        </authorList>
    </citation>
    <scope>NUCLEOTIDE SEQUENCE</scope>
</reference>
<evidence type="ECO:0000313" key="1">
    <source>
        <dbReference type="EMBL" id="KAG0541094.1"/>
    </source>
</evidence>
<sequence>MEFFDVLPVRFHFNGEFVRDSNDLFYVGGTQAMSYIDRDKLSLPKFLVISMTIAMSKKAQCCIGYFLGEI</sequence>
<reference evidence="1" key="2">
    <citation type="submission" date="2020-10" db="EMBL/GenBank/DDBJ databases">
        <authorList>
            <person name="Cooper E.A."/>
            <person name="Brenton Z.W."/>
            <person name="Flinn B.S."/>
            <person name="Jenkins J."/>
            <person name="Shu S."/>
            <person name="Flowers D."/>
            <person name="Luo F."/>
            <person name="Wang Y."/>
            <person name="Xia P."/>
            <person name="Barry K."/>
            <person name="Daum C."/>
            <person name="Lipzen A."/>
            <person name="Yoshinaga Y."/>
            <person name="Schmutz J."/>
            <person name="Saski C."/>
            <person name="Vermerris W."/>
            <person name="Kresovich S."/>
        </authorList>
    </citation>
    <scope>NUCLEOTIDE SEQUENCE</scope>
</reference>